<gene>
    <name evidence="2" type="ORF">PAHAL_9G197300</name>
</gene>
<sequence>MHLSLPIPPSLSHTPLTISLLSLTHRHALLHMSGSIAYIPSLSLLSLWLFAHVIYTQEA</sequence>
<protein>
    <submittedName>
        <fullName evidence="2">Uncharacterized protein</fullName>
    </submittedName>
</protein>
<dbReference type="AlphaFoldDB" id="A0A2T8I1S9"/>
<name>A0A2T8I1S9_9POAL</name>
<evidence type="ECO:0000256" key="1">
    <source>
        <dbReference type="SAM" id="Phobius"/>
    </source>
</evidence>
<accession>A0A2T8I1S9</accession>
<keyword evidence="1" id="KW-0812">Transmembrane</keyword>
<dbReference type="Gramene" id="PVH31638">
    <property type="protein sequence ID" value="PVH31638"/>
    <property type="gene ID" value="PAHAL_9G197300"/>
</dbReference>
<evidence type="ECO:0000313" key="2">
    <source>
        <dbReference type="EMBL" id="PVH31638.1"/>
    </source>
</evidence>
<proteinExistence type="predicted"/>
<keyword evidence="1" id="KW-1133">Transmembrane helix</keyword>
<feature type="transmembrane region" description="Helical" evidence="1">
    <location>
        <begin position="36"/>
        <end position="55"/>
    </location>
</feature>
<keyword evidence="1" id="KW-0472">Membrane</keyword>
<reference evidence="2" key="1">
    <citation type="submission" date="2018-04" db="EMBL/GenBank/DDBJ databases">
        <title>WGS assembly of Panicum hallii.</title>
        <authorList>
            <person name="Lovell J."/>
            <person name="Jenkins J."/>
            <person name="Lowry D."/>
            <person name="Mamidi S."/>
            <person name="Sreedasyam A."/>
            <person name="Weng X."/>
            <person name="Barry K."/>
            <person name="Bonette J."/>
            <person name="Campitelli B."/>
            <person name="Daum C."/>
            <person name="Gordon S."/>
            <person name="Gould B."/>
            <person name="Lipzen A."/>
            <person name="Macqueen A."/>
            <person name="Palacio-Mejia J."/>
            <person name="Plott C."/>
            <person name="Shakirov E."/>
            <person name="Shu S."/>
            <person name="Yoshinaga Y."/>
            <person name="Zane M."/>
            <person name="Rokhsar D."/>
            <person name="Grimwood J."/>
            <person name="Schmutz J."/>
            <person name="Juenger T."/>
        </authorList>
    </citation>
    <scope>NUCLEOTIDE SEQUENCE [LARGE SCALE GENOMIC DNA]</scope>
    <source>
        <strain evidence="2">FIL2</strain>
    </source>
</reference>
<dbReference type="Proteomes" id="UP000243499">
    <property type="component" value="Chromosome 9"/>
</dbReference>
<organism evidence="2">
    <name type="scientific">Panicum hallii</name>
    <dbReference type="NCBI Taxonomy" id="206008"/>
    <lineage>
        <taxon>Eukaryota</taxon>
        <taxon>Viridiplantae</taxon>
        <taxon>Streptophyta</taxon>
        <taxon>Embryophyta</taxon>
        <taxon>Tracheophyta</taxon>
        <taxon>Spermatophyta</taxon>
        <taxon>Magnoliopsida</taxon>
        <taxon>Liliopsida</taxon>
        <taxon>Poales</taxon>
        <taxon>Poaceae</taxon>
        <taxon>PACMAD clade</taxon>
        <taxon>Panicoideae</taxon>
        <taxon>Panicodae</taxon>
        <taxon>Paniceae</taxon>
        <taxon>Panicinae</taxon>
        <taxon>Panicum</taxon>
        <taxon>Panicum sect. Panicum</taxon>
    </lineage>
</organism>
<dbReference type="EMBL" id="CM008054">
    <property type="protein sequence ID" value="PVH31638.1"/>
    <property type="molecule type" value="Genomic_DNA"/>
</dbReference>